<keyword evidence="2" id="KW-1185">Reference proteome</keyword>
<gene>
    <name evidence="1" type="ORF">GCM10007971_17770</name>
</gene>
<reference evidence="1" key="1">
    <citation type="journal article" date="2014" name="Int. J. Syst. Evol. Microbiol.">
        <title>Complete genome sequence of Corynebacterium casei LMG S-19264T (=DSM 44701T), isolated from a smear-ripened cheese.</title>
        <authorList>
            <consortium name="US DOE Joint Genome Institute (JGI-PGF)"/>
            <person name="Walter F."/>
            <person name="Albersmeier A."/>
            <person name="Kalinowski J."/>
            <person name="Ruckert C."/>
        </authorList>
    </citation>
    <scope>NUCLEOTIDE SEQUENCE</scope>
    <source>
        <strain evidence="1">JCM 17251</strain>
    </source>
</reference>
<evidence type="ECO:0000313" key="2">
    <source>
        <dbReference type="Proteomes" id="UP000624041"/>
    </source>
</evidence>
<organism evidence="1 2">
    <name type="scientific">Oceanobacillus indicireducens</name>
    <dbReference type="NCBI Taxonomy" id="1004261"/>
    <lineage>
        <taxon>Bacteria</taxon>
        <taxon>Bacillati</taxon>
        <taxon>Bacillota</taxon>
        <taxon>Bacilli</taxon>
        <taxon>Bacillales</taxon>
        <taxon>Bacillaceae</taxon>
        <taxon>Oceanobacillus</taxon>
    </lineage>
</organism>
<dbReference type="AlphaFoldDB" id="A0A917XYB8"/>
<evidence type="ECO:0000313" key="1">
    <source>
        <dbReference type="EMBL" id="GGN57102.1"/>
    </source>
</evidence>
<name>A0A917XYB8_9BACI</name>
<evidence type="ECO:0008006" key="3">
    <source>
        <dbReference type="Google" id="ProtNLM"/>
    </source>
</evidence>
<dbReference type="Proteomes" id="UP000624041">
    <property type="component" value="Unassembled WGS sequence"/>
</dbReference>
<dbReference type="RefSeq" id="WP_188856863.1">
    <property type="nucleotide sequence ID" value="NZ_BMOS01000010.1"/>
</dbReference>
<comment type="caution">
    <text evidence="1">The sequence shown here is derived from an EMBL/GenBank/DDBJ whole genome shotgun (WGS) entry which is preliminary data.</text>
</comment>
<dbReference type="EMBL" id="BMOS01000010">
    <property type="protein sequence ID" value="GGN57102.1"/>
    <property type="molecule type" value="Genomic_DNA"/>
</dbReference>
<proteinExistence type="predicted"/>
<protein>
    <recommendedName>
        <fullName evidence="3">Spore coat protein</fullName>
    </recommendedName>
</protein>
<sequence length="69" mass="8011">MSESSKQPPLNEKLVEVMVQTILRKNGVKPDEVKNNIPEEQKKMIREMVEDLKKQVADFQQNQAKDKSD</sequence>
<accession>A0A917XYB8</accession>
<reference evidence="1" key="2">
    <citation type="submission" date="2020-09" db="EMBL/GenBank/DDBJ databases">
        <authorList>
            <person name="Sun Q."/>
            <person name="Ohkuma M."/>
        </authorList>
    </citation>
    <scope>NUCLEOTIDE SEQUENCE</scope>
    <source>
        <strain evidence="1">JCM 17251</strain>
    </source>
</reference>